<comment type="subunit">
    <text evidence="3">UreD, UreF and UreG form a complex that acts as a GTP-hydrolysis-dependent molecular chaperone, activating the urease apoprotein by helping to assemble the nickel containing metallocenter of UreC. The UreE protein probably delivers the nickel.</text>
</comment>
<dbReference type="Proteomes" id="UP000186098">
    <property type="component" value="Unassembled WGS sequence"/>
</dbReference>
<name>A0A1N7LWC3_9RHOB</name>
<comment type="similarity">
    <text evidence="1 3">Belongs to the UreD family.</text>
</comment>
<keyword evidence="5" id="KW-1185">Reference proteome</keyword>
<dbReference type="OrthoDB" id="9798842at2"/>
<reference evidence="5" key="1">
    <citation type="submission" date="2017-01" db="EMBL/GenBank/DDBJ databases">
        <authorList>
            <person name="Varghese N."/>
            <person name="Submissions S."/>
        </authorList>
    </citation>
    <scope>NUCLEOTIDE SEQUENCE [LARGE SCALE GENOMIC DNA]</scope>
    <source>
        <strain evidence="5">DSM 18714</strain>
    </source>
</reference>
<evidence type="ECO:0000256" key="3">
    <source>
        <dbReference type="HAMAP-Rule" id="MF_01384"/>
    </source>
</evidence>
<proteinExistence type="inferred from homology"/>
<keyword evidence="2 3" id="KW-0143">Chaperone</keyword>
<dbReference type="PANTHER" id="PTHR33643:SF1">
    <property type="entry name" value="UREASE ACCESSORY PROTEIN D"/>
    <property type="match status" value="1"/>
</dbReference>
<dbReference type="HAMAP" id="MF_01384">
    <property type="entry name" value="UreD"/>
    <property type="match status" value="1"/>
</dbReference>
<dbReference type="RefSeq" id="WP_076365823.1">
    <property type="nucleotide sequence ID" value="NZ_FTOM01000004.1"/>
</dbReference>
<sequence>MTDLTAPLPLDPPVGGAAPLERVRGAARVTLGAGGRLGGLHQSGSAKVFLPDLRQPGPRGPEVVYLNTAGGLTAGDRLSYGLTLAPGVAAVGTTQTAERAYRAREGAATMAVTLELGAGARLDWLPQETILFEQSALDRTTCIEMAPDAEALMAETVVLGRAAMGEVLTRVAFSDRRVVRVAGRPFWTEPFGFEGADLGAAPALLGGARAVSTLALLAPGGGARAEDLARALQARLPAILDRVRASGRAAPVMAVTGFRGRLIARMAATDVLGLRRALAHALEFLRPGAPLPRVWQI</sequence>
<dbReference type="InterPro" id="IPR002669">
    <property type="entry name" value="UreD"/>
</dbReference>
<evidence type="ECO:0000313" key="5">
    <source>
        <dbReference type="Proteomes" id="UP000186098"/>
    </source>
</evidence>
<dbReference type="GO" id="GO:0016151">
    <property type="term" value="F:nickel cation binding"/>
    <property type="evidence" value="ECO:0007669"/>
    <property type="project" value="UniProtKB-UniRule"/>
</dbReference>
<dbReference type="GO" id="GO:0005737">
    <property type="term" value="C:cytoplasm"/>
    <property type="evidence" value="ECO:0007669"/>
    <property type="project" value="UniProtKB-SubCell"/>
</dbReference>
<dbReference type="PANTHER" id="PTHR33643">
    <property type="entry name" value="UREASE ACCESSORY PROTEIN D"/>
    <property type="match status" value="1"/>
</dbReference>
<comment type="subcellular location">
    <subcellularLocation>
        <location evidence="3">Cytoplasm</location>
    </subcellularLocation>
</comment>
<dbReference type="STRING" id="407234.SAMN05421795_104199"/>
<keyword evidence="3" id="KW-0996">Nickel insertion</keyword>
<gene>
    <name evidence="3" type="primary">ureD</name>
    <name evidence="4" type="ORF">SAMN05421795_104199</name>
</gene>
<protein>
    <recommendedName>
        <fullName evidence="3">Urease accessory protein UreD</fullName>
    </recommendedName>
</protein>
<evidence type="ECO:0000313" key="4">
    <source>
        <dbReference type="EMBL" id="SIS78155.1"/>
    </source>
</evidence>
<accession>A0A1N7LWC3</accession>
<evidence type="ECO:0000256" key="2">
    <source>
        <dbReference type="ARBA" id="ARBA00023186"/>
    </source>
</evidence>
<keyword evidence="3" id="KW-0963">Cytoplasm</keyword>
<dbReference type="AlphaFoldDB" id="A0A1N7LWC3"/>
<dbReference type="EMBL" id="FTOM01000004">
    <property type="protein sequence ID" value="SIS78155.1"/>
    <property type="molecule type" value="Genomic_DNA"/>
</dbReference>
<organism evidence="4 5">
    <name type="scientific">Phaeovulum vinaykumarii</name>
    <dbReference type="NCBI Taxonomy" id="407234"/>
    <lineage>
        <taxon>Bacteria</taxon>
        <taxon>Pseudomonadati</taxon>
        <taxon>Pseudomonadota</taxon>
        <taxon>Alphaproteobacteria</taxon>
        <taxon>Rhodobacterales</taxon>
        <taxon>Paracoccaceae</taxon>
        <taxon>Phaeovulum</taxon>
    </lineage>
</organism>
<evidence type="ECO:0000256" key="1">
    <source>
        <dbReference type="ARBA" id="ARBA00007177"/>
    </source>
</evidence>
<dbReference type="Pfam" id="PF01774">
    <property type="entry name" value="UreD"/>
    <property type="match status" value="1"/>
</dbReference>
<comment type="function">
    <text evidence="3">Required for maturation of urease via the functional incorporation of the urease nickel metallocenter.</text>
</comment>